<reference evidence="2" key="1">
    <citation type="submission" date="2023-03" db="EMBL/GenBank/DDBJ databases">
        <title>Massive genome expansion in bonnet fungi (Mycena s.s.) driven by repeated elements and novel gene families across ecological guilds.</title>
        <authorList>
            <consortium name="Lawrence Berkeley National Laboratory"/>
            <person name="Harder C.B."/>
            <person name="Miyauchi S."/>
            <person name="Viragh M."/>
            <person name="Kuo A."/>
            <person name="Thoen E."/>
            <person name="Andreopoulos B."/>
            <person name="Lu D."/>
            <person name="Skrede I."/>
            <person name="Drula E."/>
            <person name="Henrissat B."/>
            <person name="Morin E."/>
            <person name="Kohler A."/>
            <person name="Barry K."/>
            <person name="LaButti K."/>
            <person name="Morin E."/>
            <person name="Salamov A."/>
            <person name="Lipzen A."/>
            <person name="Mereny Z."/>
            <person name="Hegedus B."/>
            <person name="Baldrian P."/>
            <person name="Stursova M."/>
            <person name="Weitz H."/>
            <person name="Taylor A."/>
            <person name="Grigoriev I.V."/>
            <person name="Nagy L.G."/>
            <person name="Martin F."/>
            <person name="Kauserud H."/>
        </authorList>
    </citation>
    <scope>NUCLEOTIDE SEQUENCE</scope>
    <source>
        <strain evidence="2">9144</strain>
    </source>
</reference>
<gene>
    <name evidence="2" type="ORF">GGX14DRAFT_555209</name>
</gene>
<dbReference type="Proteomes" id="UP001219525">
    <property type="component" value="Unassembled WGS sequence"/>
</dbReference>
<keyword evidence="1" id="KW-1133">Transmembrane helix</keyword>
<feature type="transmembrane region" description="Helical" evidence="1">
    <location>
        <begin position="38"/>
        <end position="56"/>
    </location>
</feature>
<keyword evidence="1" id="KW-0812">Transmembrane</keyword>
<evidence type="ECO:0000313" key="2">
    <source>
        <dbReference type="EMBL" id="KAJ7229169.1"/>
    </source>
</evidence>
<organism evidence="2 3">
    <name type="scientific">Mycena pura</name>
    <dbReference type="NCBI Taxonomy" id="153505"/>
    <lineage>
        <taxon>Eukaryota</taxon>
        <taxon>Fungi</taxon>
        <taxon>Dikarya</taxon>
        <taxon>Basidiomycota</taxon>
        <taxon>Agaricomycotina</taxon>
        <taxon>Agaricomycetes</taxon>
        <taxon>Agaricomycetidae</taxon>
        <taxon>Agaricales</taxon>
        <taxon>Marasmiineae</taxon>
        <taxon>Mycenaceae</taxon>
        <taxon>Mycena</taxon>
    </lineage>
</organism>
<evidence type="ECO:0000313" key="3">
    <source>
        <dbReference type="Proteomes" id="UP001219525"/>
    </source>
</evidence>
<feature type="transmembrane region" description="Helical" evidence="1">
    <location>
        <begin position="115"/>
        <end position="137"/>
    </location>
</feature>
<name>A0AAD7E588_9AGAR</name>
<protein>
    <submittedName>
        <fullName evidence="2">Uncharacterized protein</fullName>
    </submittedName>
</protein>
<keyword evidence="3" id="KW-1185">Reference proteome</keyword>
<dbReference type="EMBL" id="JARJCW010000002">
    <property type="protein sequence ID" value="KAJ7229169.1"/>
    <property type="molecule type" value="Genomic_DNA"/>
</dbReference>
<comment type="caution">
    <text evidence="2">The sequence shown here is derived from an EMBL/GenBank/DDBJ whole genome shotgun (WGS) entry which is preliminary data.</text>
</comment>
<feature type="transmembrane region" description="Helical" evidence="1">
    <location>
        <begin position="12"/>
        <end position="32"/>
    </location>
</feature>
<proteinExistence type="predicted"/>
<evidence type="ECO:0000256" key="1">
    <source>
        <dbReference type="SAM" id="Phobius"/>
    </source>
</evidence>
<dbReference type="AlphaFoldDB" id="A0AAD7E588"/>
<feature type="transmembrane region" description="Helical" evidence="1">
    <location>
        <begin position="76"/>
        <end position="95"/>
    </location>
</feature>
<accession>A0AAD7E588</accession>
<keyword evidence="1" id="KW-0472">Membrane</keyword>
<sequence>MSRIPGFYHRLALALSIIYLALAVWTTSLYGFGTLDGLHFMTALSAILSSVLLLRLIPYTTRVDATNALSRVGKHFVFIGTLLCVWLTPAVRTFIVIFSKPSTPMLSQCLTDRFLSVQCIPTGVYFILPLLMFATLLRASWTVYHRAVAVHGEESIPLPPGIPHPANFFPFKTYPPGHEVPLWMLAHIADTERDEKADSERAVALALV</sequence>